<dbReference type="AlphaFoldDB" id="A0AAX0WJC5"/>
<dbReference type="Gene3D" id="3.40.50.2000">
    <property type="entry name" value="Glycogen Phosphorylase B"/>
    <property type="match status" value="2"/>
</dbReference>
<dbReference type="Pfam" id="PF13439">
    <property type="entry name" value="Glyco_transf_4"/>
    <property type="match status" value="1"/>
</dbReference>
<proteinExistence type="predicted"/>
<sequence>MTPPYRSPDKKQIPHFYRFHGPEQFHKVSLFYFFFSSTLPPVSKGRVLIVTYVFPPEEGGVGMAAYEMARSLSSLDWDIHVLTRPLDSPDESFRSHQYSPLTTLPNTLTKDSARLREYLDGFLKDFRPDVIIYHSWADWCREELLDAARDSGIPFFLRSHGAATNFRSFFRFNYPPFFGLKKWLCSFFQVRRDILNVCRKSPLNRLVFLDPYGTLFKSFDYYCASRSKLAHYSCIPNTFPALKRTAPFFREKYGLSSAPVFTCPAGASMRKRQLLFIRHVKRSRLRHIIFLFLIPQHNAYAEQMEQAIGDDPRFRILYRLPRLEVEAAIMESDAVFLYSYQEQQPLSILEAMSCGVPWFAPDAGALSTLEGGIVLKNTSPSVLEKAVESLTDEKTRKLLGSKGRRQWEACFAPDAVNQEWEQLLFSSIRPEGKPPFASSIVREHLPTC</sequence>
<dbReference type="SUPFAM" id="SSF53756">
    <property type="entry name" value="UDP-Glycosyltransferase/glycogen phosphorylase"/>
    <property type="match status" value="1"/>
</dbReference>
<dbReference type="InterPro" id="IPR028098">
    <property type="entry name" value="Glyco_trans_4-like_N"/>
</dbReference>
<dbReference type="CDD" id="cd03801">
    <property type="entry name" value="GT4_PimA-like"/>
    <property type="match status" value="1"/>
</dbReference>
<feature type="domain" description="Glycosyltransferase subfamily 4-like N-terminal" evidence="1">
    <location>
        <begin position="59"/>
        <end position="174"/>
    </location>
</feature>
<protein>
    <recommendedName>
        <fullName evidence="1">Glycosyltransferase subfamily 4-like N-terminal domain-containing protein</fullName>
    </recommendedName>
</protein>
<dbReference type="PANTHER" id="PTHR12526">
    <property type="entry name" value="GLYCOSYLTRANSFERASE"/>
    <property type="match status" value="1"/>
</dbReference>
<accession>A0AAX0WJC5</accession>
<name>A0AAX0WJC5_9BACT</name>
<reference evidence="2 3" key="1">
    <citation type="journal article" date="2017" name="BMC Genomics">
        <title>Genome sequencing of 39 Akkermansia muciniphila isolates reveals its population structure, genomic and functional diverisity, and global distribution in mammalian gut microbiotas.</title>
        <authorList>
            <person name="Guo X."/>
            <person name="Li S."/>
            <person name="Zhang J."/>
            <person name="Wu F."/>
            <person name="Li X."/>
            <person name="Wu D."/>
            <person name="Zhang M."/>
            <person name="Ou Z."/>
            <person name="Jie Z."/>
            <person name="Yan Q."/>
            <person name="Li P."/>
            <person name="Yi J."/>
            <person name="Peng Y."/>
        </authorList>
    </citation>
    <scope>NUCLEOTIDE SEQUENCE [LARGE SCALE GENOMIC DNA]</scope>
    <source>
        <strain evidence="2 3">GP28</strain>
    </source>
</reference>
<evidence type="ECO:0000313" key="2">
    <source>
        <dbReference type="EMBL" id="PND02341.1"/>
    </source>
</evidence>
<evidence type="ECO:0000313" key="3">
    <source>
        <dbReference type="Proteomes" id="UP000236075"/>
    </source>
</evidence>
<evidence type="ECO:0000259" key="1">
    <source>
        <dbReference type="Pfam" id="PF13439"/>
    </source>
</evidence>
<dbReference type="Pfam" id="PF13692">
    <property type="entry name" value="Glyco_trans_1_4"/>
    <property type="match status" value="1"/>
</dbReference>
<comment type="caution">
    <text evidence="2">The sequence shown here is derived from an EMBL/GenBank/DDBJ whole genome shotgun (WGS) entry which is preliminary data.</text>
</comment>
<organism evidence="2 3">
    <name type="scientific">Akkermansia muciniphila</name>
    <dbReference type="NCBI Taxonomy" id="239935"/>
    <lineage>
        <taxon>Bacteria</taxon>
        <taxon>Pseudomonadati</taxon>
        <taxon>Verrucomicrobiota</taxon>
        <taxon>Verrucomicrobiia</taxon>
        <taxon>Verrucomicrobiales</taxon>
        <taxon>Akkermansiaceae</taxon>
        <taxon>Akkermansia</taxon>
    </lineage>
</organism>
<dbReference type="Proteomes" id="UP000236075">
    <property type="component" value="Unassembled WGS sequence"/>
</dbReference>
<dbReference type="EMBL" id="PJLB01000008">
    <property type="protein sequence ID" value="PND02341.1"/>
    <property type="molecule type" value="Genomic_DNA"/>
</dbReference>
<dbReference type="GO" id="GO:0016757">
    <property type="term" value="F:glycosyltransferase activity"/>
    <property type="evidence" value="ECO:0007669"/>
    <property type="project" value="UniProtKB-ARBA"/>
</dbReference>
<gene>
    <name evidence="2" type="ORF">CXT95_06650</name>
</gene>